<dbReference type="Gene3D" id="1.10.10.2910">
    <property type="match status" value="1"/>
</dbReference>
<accession>A0A7V7TWG6</accession>
<gene>
    <name evidence="3" type="ORF">F6X38_12655</name>
</gene>
<dbReference type="InterPro" id="IPR052345">
    <property type="entry name" value="Rad_response_metalloprotease"/>
</dbReference>
<protein>
    <submittedName>
        <fullName evidence="3">ImmA/IrrE family metallo-endopeptidase</fullName>
    </submittedName>
</protein>
<feature type="domain" description="HTH cro/C1-type" evidence="2">
    <location>
        <begin position="8"/>
        <end position="62"/>
    </location>
</feature>
<dbReference type="PANTHER" id="PTHR43236">
    <property type="entry name" value="ANTITOXIN HIGA1"/>
    <property type="match status" value="1"/>
</dbReference>
<dbReference type="SMART" id="SM00530">
    <property type="entry name" value="HTH_XRE"/>
    <property type="match status" value="1"/>
</dbReference>
<evidence type="ECO:0000256" key="1">
    <source>
        <dbReference type="ARBA" id="ARBA00007227"/>
    </source>
</evidence>
<dbReference type="PANTHER" id="PTHR43236:SF1">
    <property type="entry name" value="BLL7220 PROTEIN"/>
    <property type="match status" value="1"/>
</dbReference>
<dbReference type="AlphaFoldDB" id="A0A7V7TWG6"/>
<dbReference type="InterPro" id="IPR010982">
    <property type="entry name" value="Lambda_DNA-bd_dom_sf"/>
</dbReference>
<dbReference type="InterPro" id="IPR010359">
    <property type="entry name" value="IrrE_HExxH"/>
</dbReference>
<dbReference type="CDD" id="cd00093">
    <property type="entry name" value="HTH_XRE"/>
    <property type="match status" value="1"/>
</dbReference>
<name>A0A7V7TWG6_9HYPH</name>
<dbReference type="Pfam" id="PF01381">
    <property type="entry name" value="HTH_3"/>
    <property type="match status" value="1"/>
</dbReference>
<dbReference type="InterPro" id="IPR001387">
    <property type="entry name" value="Cro/C1-type_HTH"/>
</dbReference>
<reference evidence="3 4" key="1">
    <citation type="submission" date="2019-09" db="EMBL/GenBank/DDBJ databases">
        <title>YIM 132180 draft genome.</title>
        <authorList>
            <person name="Zhang K."/>
        </authorList>
    </citation>
    <scope>NUCLEOTIDE SEQUENCE [LARGE SCALE GENOMIC DNA]</scope>
    <source>
        <strain evidence="3 4">YIM 132180</strain>
    </source>
</reference>
<organism evidence="3 4">
    <name type="scientific">Plantimonas leprariae</name>
    <dbReference type="NCBI Taxonomy" id="2615207"/>
    <lineage>
        <taxon>Bacteria</taxon>
        <taxon>Pseudomonadati</taxon>
        <taxon>Pseudomonadota</taxon>
        <taxon>Alphaproteobacteria</taxon>
        <taxon>Hyphomicrobiales</taxon>
        <taxon>Aurantimonadaceae</taxon>
        <taxon>Plantimonas</taxon>
    </lineage>
</organism>
<evidence type="ECO:0000313" key="4">
    <source>
        <dbReference type="Proteomes" id="UP000432089"/>
    </source>
</evidence>
<dbReference type="GO" id="GO:0003677">
    <property type="term" value="F:DNA binding"/>
    <property type="evidence" value="ECO:0007669"/>
    <property type="project" value="InterPro"/>
</dbReference>
<evidence type="ECO:0000259" key="2">
    <source>
        <dbReference type="PROSITE" id="PS50943"/>
    </source>
</evidence>
<comment type="caution">
    <text evidence="3">The sequence shown here is derived from an EMBL/GenBank/DDBJ whole genome shotgun (WGS) entry which is preliminary data.</text>
</comment>
<proteinExistence type="inferred from homology"/>
<keyword evidence="4" id="KW-1185">Reference proteome</keyword>
<dbReference type="PROSITE" id="PS50943">
    <property type="entry name" value="HTH_CROC1"/>
    <property type="match status" value="1"/>
</dbReference>
<comment type="similarity">
    <text evidence="1">Belongs to the short-chain fatty acyl-CoA assimilation regulator (ScfR) family.</text>
</comment>
<dbReference type="Proteomes" id="UP000432089">
    <property type="component" value="Unassembled WGS sequence"/>
</dbReference>
<dbReference type="Gene3D" id="1.10.260.40">
    <property type="entry name" value="lambda repressor-like DNA-binding domains"/>
    <property type="match status" value="1"/>
</dbReference>
<dbReference type="SUPFAM" id="SSF47413">
    <property type="entry name" value="lambda repressor-like DNA-binding domains"/>
    <property type="match status" value="1"/>
</dbReference>
<evidence type="ECO:0000313" key="3">
    <source>
        <dbReference type="EMBL" id="KAB0679664.1"/>
    </source>
</evidence>
<dbReference type="EMBL" id="VZDO01000009">
    <property type="protein sequence ID" value="KAB0679664.1"/>
    <property type="molecule type" value="Genomic_DNA"/>
</dbReference>
<dbReference type="Pfam" id="PF06114">
    <property type="entry name" value="Peptidase_M78"/>
    <property type="match status" value="1"/>
</dbReference>
<dbReference type="RefSeq" id="WP_150970187.1">
    <property type="nucleotide sequence ID" value="NZ_VZDO01000009.1"/>
</dbReference>
<sequence>MATFGDLVRLARHLRGLTQQSAADRLGVAQAVFSRIENDLIDPDDDMRSGVARAFDLPREFFSITDTVYGPPVSVHTMFRGKKSELTRRDVDMITAELNVRLFHLRTFLESVEFEPVSQLPVLDVEQYGSVERIASLVRAHWKMPGGPVKNLTRLAERAGVIVGESDFQGASVSGVTFAAPGRPPIILLNRDHPADRLRFTLAHELGHLVMHRFPTPEMEDEANKFASAFLLPPDEMREVFRGRKVTLELLAALKPEWRVSMQSLLLAAKAAGAVSSNQERYLWTQISTRGWRVREPASLDFAADRPTVLPSILRSHITDLGFRPAELVDMSRVGDEVFGRFYGPLDDDRPARPRLRIVN</sequence>